<keyword evidence="12" id="KW-1185">Reference proteome</keyword>
<dbReference type="EMBL" id="JBDJPC010000008">
    <property type="protein sequence ID" value="KAL1493406.1"/>
    <property type="molecule type" value="Genomic_DNA"/>
</dbReference>
<dbReference type="GO" id="GO:1901135">
    <property type="term" value="P:carbohydrate derivative metabolic process"/>
    <property type="evidence" value="ECO:0007669"/>
    <property type="project" value="UniProtKB-ARBA"/>
</dbReference>
<protein>
    <recommendedName>
        <fullName evidence="7">Beta-hexosaminidase</fullName>
        <ecNumber evidence="7">3.2.1.52</ecNumber>
    </recommendedName>
</protein>
<dbReference type="PANTHER" id="PTHR22600">
    <property type="entry name" value="BETA-HEXOSAMINIDASE"/>
    <property type="match status" value="1"/>
</dbReference>
<sequence>MCDSTGNIWPKPLNYTVLKQELVWIDARYPIFATSAPSNESSAYLNNLTRYFLETIRLNDNNDRCDENMYYLVINLLVFSPSMTLNWDTLEDYKLKMSADDSGRSFSVAIEASTVFGARHGLETFLQLLQSYDVNEQTCFVTLKELVIEDKPYYKHRGLLLDSARNYLSIETIKKNIVGMAMSKMNVLHWHLSDSQSFPFVSTRLPNMSFYGAYSEKETYTPSQITELLQFAKLHGVQIIPEIDGPAHAGSGWQWGADAGLGHLVLCYNQLPYKSYCIQPPCGQMNPANPKLYDVLKELYADISQLWSESNVFHMGGDEVNVPCWNSSEEIINYIGSKNRSEEAFLHLWGEFQSKALDAYDVASDSQKSIILWTSTLTDPKTIEKYLSKNRYVIQTWVRKSDHLPADLEKLGYRLIISTKDSWYLDHGFWGTTTYYSWQTIYDNQISNGTTVLGGEVCMWGELVDNNNIESRIWPRAAAAAERLWSNPTTSAVRAASRFFSQNDRLASRGIRTSSVVPEFCSKSNYDCENYLTK</sequence>
<dbReference type="PIRSF" id="PIRSF001093">
    <property type="entry name" value="B-hxosamndse_ab_euk"/>
    <property type="match status" value="1"/>
</dbReference>
<dbReference type="SUPFAM" id="SSF51445">
    <property type="entry name" value="(Trans)glycosidases"/>
    <property type="match status" value="1"/>
</dbReference>
<evidence type="ECO:0000256" key="7">
    <source>
        <dbReference type="PIRNR" id="PIRNR001093"/>
    </source>
</evidence>
<comment type="caution">
    <text evidence="11">The sequence shown here is derived from an EMBL/GenBank/DDBJ whole genome shotgun (WGS) entry which is preliminary data.</text>
</comment>
<dbReference type="FunFam" id="3.20.20.80:FF:000063">
    <property type="entry name" value="Beta-hexosaminidase"/>
    <property type="match status" value="1"/>
</dbReference>
<dbReference type="CDD" id="cd06562">
    <property type="entry name" value="GH20_HexA_HexB-like"/>
    <property type="match status" value="1"/>
</dbReference>
<dbReference type="EC" id="3.2.1.52" evidence="7"/>
<evidence type="ECO:0000256" key="8">
    <source>
        <dbReference type="PIRSR" id="PIRSR001093-1"/>
    </source>
</evidence>
<dbReference type="Gene3D" id="3.30.379.10">
    <property type="entry name" value="Chitobiase/beta-hexosaminidase domain 2-like"/>
    <property type="match status" value="1"/>
</dbReference>
<dbReference type="Proteomes" id="UP001566132">
    <property type="component" value="Unassembled WGS sequence"/>
</dbReference>
<evidence type="ECO:0000256" key="4">
    <source>
        <dbReference type="ARBA" id="ARBA00022801"/>
    </source>
</evidence>
<gene>
    <name evidence="11" type="ORF">ABEB36_011466</name>
</gene>
<dbReference type="PANTHER" id="PTHR22600:SF42">
    <property type="entry name" value="BETA-N-ACETYLHEXOSAMINIDASE"/>
    <property type="match status" value="1"/>
</dbReference>
<dbReference type="PRINTS" id="PR00738">
    <property type="entry name" value="GLHYDRLASE20"/>
</dbReference>
<name>A0ABD1EJN9_HYPHA</name>
<dbReference type="Pfam" id="PF00728">
    <property type="entry name" value="Glyco_hydro_20"/>
    <property type="match status" value="1"/>
</dbReference>
<accession>A0ABD1EJN9</accession>
<evidence type="ECO:0000256" key="6">
    <source>
        <dbReference type="ARBA" id="ARBA00023295"/>
    </source>
</evidence>
<dbReference type="Gene3D" id="3.20.20.80">
    <property type="entry name" value="Glycosidases"/>
    <property type="match status" value="1"/>
</dbReference>
<evidence type="ECO:0000256" key="3">
    <source>
        <dbReference type="ARBA" id="ARBA00022729"/>
    </source>
</evidence>
<evidence type="ECO:0000259" key="10">
    <source>
        <dbReference type="Pfam" id="PF14845"/>
    </source>
</evidence>
<keyword evidence="5" id="KW-0325">Glycoprotein</keyword>
<evidence type="ECO:0000259" key="9">
    <source>
        <dbReference type="Pfam" id="PF00728"/>
    </source>
</evidence>
<dbReference type="InterPro" id="IPR029018">
    <property type="entry name" value="Hex-like_dom2"/>
</dbReference>
<feature type="active site" description="Proton donor" evidence="8">
    <location>
        <position position="319"/>
    </location>
</feature>
<keyword evidence="6 7" id="KW-0326">Glycosidase</keyword>
<comment type="similarity">
    <text evidence="2 7">Belongs to the glycosyl hydrolase 20 family.</text>
</comment>
<evidence type="ECO:0000256" key="1">
    <source>
        <dbReference type="ARBA" id="ARBA00001231"/>
    </source>
</evidence>
<feature type="domain" description="Beta-hexosaminidase eukaryotic type N-terminal" evidence="10">
    <location>
        <begin position="8"/>
        <end position="128"/>
    </location>
</feature>
<dbReference type="InterPro" id="IPR017853">
    <property type="entry name" value="GH"/>
</dbReference>
<dbReference type="SUPFAM" id="SSF55545">
    <property type="entry name" value="beta-N-acetylhexosaminidase-like domain"/>
    <property type="match status" value="1"/>
</dbReference>
<dbReference type="GO" id="GO:0004563">
    <property type="term" value="F:beta-N-acetylhexosaminidase activity"/>
    <property type="evidence" value="ECO:0007669"/>
    <property type="project" value="UniProtKB-EC"/>
</dbReference>
<feature type="domain" description="Glycoside hydrolase family 20 catalytic" evidence="9">
    <location>
        <begin position="154"/>
        <end position="487"/>
    </location>
</feature>
<evidence type="ECO:0000256" key="5">
    <source>
        <dbReference type="ARBA" id="ARBA00023180"/>
    </source>
</evidence>
<dbReference type="InterPro" id="IPR029019">
    <property type="entry name" value="HEX_eukaryotic_N"/>
</dbReference>
<keyword evidence="3" id="KW-0732">Signal</keyword>
<evidence type="ECO:0000313" key="12">
    <source>
        <dbReference type="Proteomes" id="UP001566132"/>
    </source>
</evidence>
<proteinExistence type="inferred from homology"/>
<evidence type="ECO:0000313" key="11">
    <source>
        <dbReference type="EMBL" id="KAL1493406.1"/>
    </source>
</evidence>
<reference evidence="11 12" key="1">
    <citation type="submission" date="2024-05" db="EMBL/GenBank/DDBJ databases">
        <title>Genetic variation in Jamaican populations of the coffee berry borer (Hypothenemus hampei).</title>
        <authorList>
            <person name="Errbii M."/>
            <person name="Myrie A."/>
        </authorList>
    </citation>
    <scope>NUCLEOTIDE SEQUENCE [LARGE SCALE GENOMIC DNA]</scope>
    <source>
        <strain evidence="11">JA-Hopewell-2020-01-JO</strain>
        <tissue evidence="11">Whole body</tissue>
    </source>
</reference>
<comment type="catalytic activity">
    <reaction evidence="1 7">
        <text>Hydrolysis of terminal non-reducing N-acetyl-D-hexosamine residues in N-acetyl-beta-D-hexosaminides.</text>
        <dbReference type="EC" id="3.2.1.52"/>
    </reaction>
</comment>
<dbReference type="Pfam" id="PF14845">
    <property type="entry name" value="Glycohydro_20b2"/>
    <property type="match status" value="1"/>
</dbReference>
<evidence type="ECO:0000256" key="2">
    <source>
        <dbReference type="ARBA" id="ARBA00006285"/>
    </source>
</evidence>
<organism evidence="11 12">
    <name type="scientific">Hypothenemus hampei</name>
    <name type="common">Coffee berry borer</name>
    <dbReference type="NCBI Taxonomy" id="57062"/>
    <lineage>
        <taxon>Eukaryota</taxon>
        <taxon>Metazoa</taxon>
        <taxon>Ecdysozoa</taxon>
        <taxon>Arthropoda</taxon>
        <taxon>Hexapoda</taxon>
        <taxon>Insecta</taxon>
        <taxon>Pterygota</taxon>
        <taxon>Neoptera</taxon>
        <taxon>Endopterygota</taxon>
        <taxon>Coleoptera</taxon>
        <taxon>Polyphaga</taxon>
        <taxon>Cucujiformia</taxon>
        <taxon>Curculionidae</taxon>
        <taxon>Scolytinae</taxon>
        <taxon>Hypothenemus</taxon>
    </lineage>
</organism>
<keyword evidence="4 7" id="KW-0378">Hydrolase</keyword>
<dbReference type="AlphaFoldDB" id="A0ABD1EJN9"/>
<dbReference type="InterPro" id="IPR015883">
    <property type="entry name" value="Glyco_hydro_20_cat"/>
</dbReference>
<dbReference type="InterPro" id="IPR025705">
    <property type="entry name" value="Beta_hexosaminidase_sua/sub"/>
</dbReference>